<dbReference type="VEuPathDB" id="FungiDB:PHYBLDRAFT_138893"/>
<proteinExistence type="predicted"/>
<sequence>MTDMQSKPSPNGIGKSGGSHLGFSEKTERVLTSIRNKKFIIMDGVGIGIGDGDSGSDRIA</sequence>
<evidence type="ECO:0000313" key="2">
    <source>
        <dbReference type="EMBL" id="OAD81345.1"/>
    </source>
</evidence>
<dbReference type="Proteomes" id="UP000077315">
    <property type="component" value="Unassembled WGS sequence"/>
</dbReference>
<organism evidence="2 3">
    <name type="scientific">Phycomyces blakesleeanus (strain ATCC 8743b / DSM 1359 / FGSC 10004 / NBRC 33097 / NRRL 1555)</name>
    <dbReference type="NCBI Taxonomy" id="763407"/>
    <lineage>
        <taxon>Eukaryota</taxon>
        <taxon>Fungi</taxon>
        <taxon>Fungi incertae sedis</taxon>
        <taxon>Mucoromycota</taxon>
        <taxon>Mucoromycotina</taxon>
        <taxon>Mucoromycetes</taxon>
        <taxon>Mucorales</taxon>
        <taxon>Phycomycetaceae</taxon>
        <taxon>Phycomyces</taxon>
    </lineage>
</organism>
<accession>A0A162YKL7</accession>
<feature type="region of interest" description="Disordered" evidence="1">
    <location>
        <begin position="1"/>
        <end position="24"/>
    </location>
</feature>
<dbReference type="EMBL" id="KV440971">
    <property type="protein sequence ID" value="OAD81345.1"/>
    <property type="molecule type" value="Genomic_DNA"/>
</dbReference>
<dbReference type="GeneID" id="28991006"/>
<evidence type="ECO:0000256" key="1">
    <source>
        <dbReference type="SAM" id="MobiDB-lite"/>
    </source>
</evidence>
<dbReference type="InParanoid" id="A0A162YKL7"/>
<keyword evidence="3" id="KW-1185">Reference proteome</keyword>
<protein>
    <submittedName>
        <fullName evidence="2">Uncharacterized protein</fullName>
    </submittedName>
</protein>
<gene>
    <name evidence="2" type="ORF">PHYBLDRAFT_138893</name>
</gene>
<reference evidence="3" key="1">
    <citation type="submission" date="2015-06" db="EMBL/GenBank/DDBJ databases">
        <title>Expansion of signal transduction pathways in fungi by whole-genome duplication.</title>
        <authorList>
            <consortium name="DOE Joint Genome Institute"/>
            <person name="Corrochano L.M."/>
            <person name="Kuo A."/>
            <person name="Marcet-Houben M."/>
            <person name="Polaino S."/>
            <person name="Salamov A."/>
            <person name="Villalobos J.M."/>
            <person name="Alvarez M.I."/>
            <person name="Avalos J."/>
            <person name="Benito E.P."/>
            <person name="Benoit I."/>
            <person name="Burger G."/>
            <person name="Camino L.P."/>
            <person name="Canovas D."/>
            <person name="Cerda-Olmedo E."/>
            <person name="Cheng J.-F."/>
            <person name="Dominguez A."/>
            <person name="Elias M."/>
            <person name="Eslava A.P."/>
            <person name="Glaser F."/>
            <person name="Grimwood J."/>
            <person name="Gutierrez G."/>
            <person name="Heitman J."/>
            <person name="Henrissat B."/>
            <person name="Iturriaga E.A."/>
            <person name="Lang B.F."/>
            <person name="Lavin J.L."/>
            <person name="Lee S."/>
            <person name="Li W."/>
            <person name="Lindquist E."/>
            <person name="Lopez-Garcia S."/>
            <person name="Luque E.M."/>
            <person name="Marcos A.T."/>
            <person name="Martin J."/>
            <person name="McCluskey K."/>
            <person name="Medina H.R."/>
            <person name="Miralles-Duran A."/>
            <person name="Miyazaki A."/>
            <person name="Munoz-Torres E."/>
            <person name="Oguiza J.A."/>
            <person name="Ohm R."/>
            <person name="Olmedo M."/>
            <person name="Orejas M."/>
            <person name="Ortiz-Castellanos L."/>
            <person name="Pisabarro A.G."/>
            <person name="Rodriguez-Romero J."/>
            <person name="Ruiz-Herrera J."/>
            <person name="Ruiz-Vazquez R."/>
            <person name="Sanz C."/>
            <person name="Schackwitz W."/>
            <person name="Schmutz J."/>
            <person name="Shahriari M."/>
            <person name="Shelest E."/>
            <person name="Silva-Franco F."/>
            <person name="Soanes D."/>
            <person name="Syed K."/>
            <person name="Tagua V.G."/>
            <person name="Talbot N.J."/>
            <person name="Thon M."/>
            <person name="De vries R.P."/>
            <person name="Wiebenga A."/>
            <person name="Yadav J.S."/>
            <person name="Braun E.L."/>
            <person name="Baker S."/>
            <person name="Garre V."/>
            <person name="Horwitz B."/>
            <person name="Torres-Martinez S."/>
            <person name="Idnurm A."/>
            <person name="Herrera-Estrella A."/>
            <person name="Gabaldon T."/>
            <person name="Grigoriev I.V."/>
        </authorList>
    </citation>
    <scope>NUCLEOTIDE SEQUENCE [LARGE SCALE GENOMIC DNA]</scope>
    <source>
        <strain evidence="3">NRRL 1555(-)</strain>
    </source>
</reference>
<name>A0A162YKL7_PHYB8</name>
<dbReference type="RefSeq" id="XP_018299385.1">
    <property type="nucleotide sequence ID" value="XM_018430100.1"/>
</dbReference>
<dbReference type="AlphaFoldDB" id="A0A162YKL7"/>
<evidence type="ECO:0000313" key="3">
    <source>
        <dbReference type="Proteomes" id="UP000077315"/>
    </source>
</evidence>